<dbReference type="PANTHER" id="PTHR30212">
    <property type="entry name" value="PROTEIN YIIM"/>
    <property type="match status" value="1"/>
</dbReference>
<comment type="caution">
    <text evidence="2">The sequence shown here is derived from an EMBL/GenBank/DDBJ whole genome shotgun (WGS) entry which is preliminary data.</text>
</comment>
<evidence type="ECO:0000259" key="1">
    <source>
        <dbReference type="PROSITE" id="PS51340"/>
    </source>
</evidence>
<dbReference type="RefSeq" id="WP_301573873.1">
    <property type="nucleotide sequence ID" value="NZ_JAPWIE010000008.1"/>
</dbReference>
<reference evidence="2" key="1">
    <citation type="submission" date="2022-12" db="EMBL/GenBank/DDBJ databases">
        <authorList>
            <person name="Krivoruchko A.V."/>
            <person name="Elkin A."/>
        </authorList>
    </citation>
    <scope>NUCLEOTIDE SEQUENCE</scope>
    <source>
        <strain evidence="2">IEGM 1388</strain>
    </source>
</reference>
<dbReference type="EMBL" id="JAPWIE010000008">
    <property type="protein sequence ID" value="MCZ4553216.1"/>
    <property type="molecule type" value="Genomic_DNA"/>
</dbReference>
<protein>
    <submittedName>
        <fullName evidence="2">MOSC domain-containing protein</fullName>
    </submittedName>
</protein>
<dbReference type="PROSITE" id="PS51340">
    <property type="entry name" value="MOSC"/>
    <property type="match status" value="1"/>
</dbReference>
<feature type="domain" description="MOSC" evidence="1">
    <location>
        <begin position="32"/>
        <end position="166"/>
    </location>
</feature>
<dbReference type="InterPro" id="IPR005302">
    <property type="entry name" value="MoCF_Sase_C"/>
</dbReference>
<accession>A0ABT4N483</accession>
<dbReference type="Gene3D" id="2.40.33.20">
    <property type="entry name" value="PK beta-barrel domain-like"/>
    <property type="match status" value="1"/>
</dbReference>
<proteinExistence type="predicted"/>
<evidence type="ECO:0000313" key="2">
    <source>
        <dbReference type="EMBL" id="MCZ4553216.1"/>
    </source>
</evidence>
<dbReference type="Pfam" id="PF03473">
    <property type="entry name" value="MOSC"/>
    <property type="match status" value="1"/>
</dbReference>
<sequence length="213" mass="23538">MTLPEGKVIAVCAVHEDLPLAGAVGRSAIDKRPIEGPVAIGEFGLTIDHSCDVKHHGGIDQAVYAYSEDEARRWASELGRDLGYGWFGENLRISGMPTTDAMIGERWQIGETLLEVTIARTPCRTFADWSDEDHWVKRFYERADVGCYLRVIEAGVIAAGDDVRVTSRPDHGVLVRDLITGPDPASLEKLLAGEDLPPKVVRDATRWQRKMSK</sequence>
<name>A0ABT4N483_GORRU</name>
<dbReference type="SUPFAM" id="SSF50800">
    <property type="entry name" value="PK beta-barrel domain-like"/>
    <property type="match status" value="1"/>
</dbReference>
<evidence type="ECO:0000313" key="3">
    <source>
        <dbReference type="Proteomes" id="UP001067235"/>
    </source>
</evidence>
<gene>
    <name evidence="2" type="ORF">O4213_24750</name>
</gene>
<dbReference type="InterPro" id="IPR052353">
    <property type="entry name" value="Benzoxazolinone_Detox_Enz"/>
</dbReference>
<dbReference type="PANTHER" id="PTHR30212:SF2">
    <property type="entry name" value="PROTEIN YIIM"/>
    <property type="match status" value="1"/>
</dbReference>
<dbReference type="InterPro" id="IPR011037">
    <property type="entry name" value="Pyrv_Knase-like_insert_dom_sf"/>
</dbReference>
<organism evidence="2 3">
    <name type="scientific">Gordonia rubripertincta</name>
    <name type="common">Rhodococcus corallinus</name>
    <dbReference type="NCBI Taxonomy" id="36822"/>
    <lineage>
        <taxon>Bacteria</taxon>
        <taxon>Bacillati</taxon>
        <taxon>Actinomycetota</taxon>
        <taxon>Actinomycetes</taxon>
        <taxon>Mycobacteriales</taxon>
        <taxon>Gordoniaceae</taxon>
        <taxon>Gordonia</taxon>
    </lineage>
</organism>
<keyword evidence="3" id="KW-1185">Reference proteome</keyword>
<dbReference type="Proteomes" id="UP001067235">
    <property type="component" value="Unassembled WGS sequence"/>
</dbReference>